<reference evidence="2" key="1">
    <citation type="submission" date="2017-08" db="EMBL/GenBank/DDBJ databases">
        <authorList>
            <person name="Varghese N."/>
            <person name="Submissions S."/>
        </authorList>
    </citation>
    <scope>NUCLEOTIDE SEQUENCE [LARGE SCALE GENOMIC DNA]</scope>
    <source>
        <strain evidence="2">USBA17B2</strain>
    </source>
</reference>
<dbReference type="RefSeq" id="WP_097187137.1">
    <property type="nucleotide sequence ID" value="NZ_OBQK01000002.1"/>
</dbReference>
<protein>
    <recommendedName>
        <fullName evidence="3">DUF4268 domain-containing protein</fullName>
    </recommendedName>
</protein>
<keyword evidence="2" id="KW-1185">Reference proteome</keyword>
<dbReference type="AlphaFoldDB" id="A0A285VHX8"/>
<dbReference type="Proteomes" id="UP000219688">
    <property type="component" value="Unassembled WGS sequence"/>
</dbReference>
<name>A0A285VHX8_9MICO</name>
<accession>A0A285VHX8</accession>
<evidence type="ECO:0000313" key="2">
    <source>
        <dbReference type="Proteomes" id="UP000219688"/>
    </source>
</evidence>
<dbReference type="InterPro" id="IPR011856">
    <property type="entry name" value="tRNA_endonuc-like_dom_sf"/>
</dbReference>
<evidence type="ECO:0000313" key="1">
    <source>
        <dbReference type="EMBL" id="SOC53714.1"/>
    </source>
</evidence>
<gene>
    <name evidence="1" type="ORF">SAMN05421879_10281</name>
</gene>
<dbReference type="GO" id="GO:0003676">
    <property type="term" value="F:nucleic acid binding"/>
    <property type="evidence" value="ECO:0007669"/>
    <property type="project" value="InterPro"/>
</dbReference>
<evidence type="ECO:0008006" key="3">
    <source>
        <dbReference type="Google" id="ProtNLM"/>
    </source>
</evidence>
<proteinExistence type="predicted"/>
<organism evidence="1 2">
    <name type="scientific">Ornithinimicrobium cerasi</name>
    <dbReference type="NCBI Taxonomy" id="2248773"/>
    <lineage>
        <taxon>Bacteria</taxon>
        <taxon>Bacillati</taxon>
        <taxon>Actinomycetota</taxon>
        <taxon>Actinomycetes</taxon>
        <taxon>Micrococcales</taxon>
        <taxon>Ornithinimicrobiaceae</taxon>
        <taxon>Ornithinimicrobium</taxon>
    </lineage>
</organism>
<dbReference type="EMBL" id="OBQK01000002">
    <property type="protein sequence ID" value="SOC53714.1"/>
    <property type="molecule type" value="Genomic_DNA"/>
</dbReference>
<dbReference type="Gene3D" id="3.40.1350.10">
    <property type="match status" value="1"/>
</dbReference>
<sequence>MAHMGRLSFGRLSQAWTGEAADFTPLLVDRLDQLGDALGLDLLSAGQSEVSTAGGRRIDIVAQGSDGSEFVIENQYGRADHDHLTRGLAYAVAREARGLILVAEEHRDEFRAVAQYLNEMRELAPERGIAVWLVEARAVRVDTSPWAPLFTAVVQPNEFTAVVERAKQDERPSTLSQLWEQFTSPETLEAAREILGRWEAAGHKRRLGPNHVVLEARGPAVSGIRTVVAIYTDGRVMVPFSSYAGQNSGVTVPALTTVEFRSRADALFGFSGSERQARTAPGWLTRAGVEPLWSFSTSVAAAYSDVLDGEGAAPVVPNDPQDLAE</sequence>